<evidence type="ECO:0000256" key="1">
    <source>
        <dbReference type="ARBA" id="ARBA00004651"/>
    </source>
</evidence>
<evidence type="ECO:0000256" key="4">
    <source>
        <dbReference type="ARBA" id="ARBA00022692"/>
    </source>
</evidence>
<dbReference type="InterPro" id="IPR003838">
    <property type="entry name" value="ABC3_permease_C"/>
</dbReference>
<proteinExistence type="predicted"/>
<dbReference type="PANTHER" id="PTHR43738:SF1">
    <property type="entry name" value="HEMIN TRANSPORT SYSTEM PERMEASE PROTEIN HRTB-RELATED"/>
    <property type="match status" value="1"/>
</dbReference>
<accession>A0A644TEC7</accession>
<keyword evidence="2" id="KW-0813">Transport</keyword>
<gene>
    <name evidence="10" type="ORF">SDC9_10722</name>
</gene>
<dbReference type="Pfam" id="PF12704">
    <property type="entry name" value="MacB_PCD"/>
    <property type="match status" value="1"/>
</dbReference>
<name>A0A644TEC7_9ZZZZ</name>
<dbReference type="InterPro" id="IPR025857">
    <property type="entry name" value="MacB_PCD"/>
</dbReference>
<evidence type="ECO:0000256" key="6">
    <source>
        <dbReference type="ARBA" id="ARBA00023136"/>
    </source>
</evidence>
<comment type="caution">
    <text evidence="10">The sequence shown here is derived from an EMBL/GenBank/DDBJ whole genome shotgun (WGS) entry which is preliminary data.</text>
</comment>
<protein>
    <recommendedName>
        <fullName evidence="11">ABC3 transporter permease protein domain-containing protein</fullName>
    </recommendedName>
</protein>
<keyword evidence="3" id="KW-1003">Cell membrane</keyword>
<feature type="domain" description="MacB-like periplasmic core" evidence="9">
    <location>
        <begin position="20"/>
        <end position="234"/>
    </location>
</feature>
<dbReference type="AlphaFoldDB" id="A0A644TEC7"/>
<dbReference type="PANTHER" id="PTHR43738">
    <property type="entry name" value="ABC TRANSPORTER, MEMBRANE PROTEIN"/>
    <property type="match status" value="1"/>
</dbReference>
<organism evidence="10">
    <name type="scientific">bioreactor metagenome</name>
    <dbReference type="NCBI Taxonomy" id="1076179"/>
    <lineage>
        <taxon>unclassified sequences</taxon>
        <taxon>metagenomes</taxon>
        <taxon>ecological metagenomes</taxon>
    </lineage>
</organism>
<evidence type="ECO:0000259" key="9">
    <source>
        <dbReference type="Pfam" id="PF12704"/>
    </source>
</evidence>
<sequence>MTKVMRKLILHSLNKRRVQSLATMLSVTVSVAVLLALFLVYQGVTEGIATSKQRLGADILVIPAQAETMLTDTDLLFTGAPAVIYMTEDVAGQVAGIDGVVRVTPQFFGQTLNESCCSSTGEVRLIGFDPESDWLIQPWTDQLIGRKLAADEIIIGSNVGGFEAASANILGNPVQVAARLDFTGTSMDQSILMDMDTVRAFSKNIAGYDHFWARYGEPETLVSALLVQVEEGRSATVAYQISRLGKFKVIEQSSVFKEIQGQMQVVFLIMLGCGILLVLASIFQLFGRFLSMAWDRKSELGLYRALGARKQDLRRLIAGEALLLTVGGILLGLAAGGGLYRLVLNLLQTQSTFPFRAPGSPTLAAGVFGLVCLFSLISFIAVSVPLGQVGRIDPSLAIQRGDID</sequence>
<keyword evidence="6 7" id="KW-0472">Membrane</keyword>
<dbReference type="Pfam" id="PF02687">
    <property type="entry name" value="FtsX"/>
    <property type="match status" value="1"/>
</dbReference>
<keyword evidence="5 7" id="KW-1133">Transmembrane helix</keyword>
<evidence type="ECO:0000259" key="8">
    <source>
        <dbReference type="Pfam" id="PF02687"/>
    </source>
</evidence>
<feature type="transmembrane region" description="Helical" evidence="7">
    <location>
        <begin position="21"/>
        <end position="41"/>
    </location>
</feature>
<feature type="transmembrane region" description="Helical" evidence="7">
    <location>
        <begin position="265"/>
        <end position="287"/>
    </location>
</feature>
<keyword evidence="4 7" id="KW-0812">Transmembrane</keyword>
<feature type="domain" description="ABC3 transporter permease C-terminal" evidence="8">
    <location>
        <begin position="275"/>
        <end position="383"/>
    </location>
</feature>
<evidence type="ECO:0000256" key="2">
    <source>
        <dbReference type="ARBA" id="ARBA00022448"/>
    </source>
</evidence>
<dbReference type="InterPro" id="IPR051125">
    <property type="entry name" value="ABC-4/HrtB_transporter"/>
</dbReference>
<dbReference type="EMBL" id="VSSQ01000027">
    <property type="protein sequence ID" value="MPL65059.1"/>
    <property type="molecule type" value="Genomic_DNA"/>
</dbReference>
<dbReference type="GO" id="GO:0005886">
    <property type="term" value="C:plasma membrane"/>
    <property type="evidence" value="ECO:0007669"/>
    <property type="project" value="UniProtKB-SubCell"/>
</dbReference>
<evidence type="ECO:0000256" key="3">
    <source>
        <dbReference type="ARBA" id="ARBA00022475"/>
    </source>
</evidence>
<evidence type="ECO:0000256" key="5">
    <source>
        <dbReference type="ARBA" id="ARBA00022989"/>
    </source>
</evidence>
<feature type="transmembrane region" description="Helical" evidence="7">
    <location>
        <begin position="363"/>
        <end position="386"/>
    </location>
</feature>
<reference evidence="10" key="1">
    <citation type="submission" date="2019-08" db="EMBL/GenBank/DDBJ databases">
        <authorList>
            <person name="Kucharzyk K."/>
            <person name="Murdoch R.W."/>
            <person name="Higgins S."/>
            <person name="Loffler F."/>
        </authorList>
    </citation>
    <scope>NUCLEOTIDE SEQUENCE</scope>
</reference>
<evidence type="ECO:0000313" key="10">
    <source>
        <dbReference type="EMBL" id="MPL65059.1"/>
    </source>
</evidence>
<evidence type="ECO:0000256" key="7">
    <source>
        <dbReference type="SAM" id="Phobius"/>
    </source>
</evidence>
<comment type="subcellular location">
    <subcellularLocation>
        <location evidence="1">Cell membrane</location>
        <topology evidence="1">Multi-pass membrane protein</topology>
    </subcellularLocation>
</comment>
<evidence type="ECO:0008006" key="11">
    <source>
        <dbReference type="Google" id="ProtNLM"/>
    </source>
</evidence>
<feature type="transmembrane region" description="Helical" evidence="7">
    <location>
        <begin position="321"/>
        <end position="343"/>
    </location>
</feature>